<name>A0A0D8Y944_DICVI</name>
<accession>A0A0D8Y944</accession>
<organism evidence="2 3">
    <name type="scientific">Dictyocaulus viviparus</name>
    <name type="common">Bovine lungworm</name>
    <dbReference type="NCBI Taxonomy" id="29172"/>
    <lineage>
        <taxon>Eukaryota</taxon>
        <taxon>Metazoa</taxon>
        <taxon>Ecdysozoa</taxon>
        <taxon>Nematoda</taxon>
        <taxon>Chromadorea</taxon>
        <taxon>Rhabditida</taxon>
        <taxon>Rhabditina</taxon>
        <taxon>Rhabditomorpha</taxon>
        <taxon>Strongyloidea</taxon>
        <taxon>Metastrongylidae</taxon>
        <taxon>Dictyocaulus</taxon>
    </lineage>
</organism>
<dbReference type="PANTHER" id="PTHR23122">
    <property type="entry name" value="MEMBRANE-ASSOCIATED GUANYLATE KINASE MAGUK"/>
    <property type="match status" value="1"/>
</dbReference>
<keyword evidence="3" id="KW-1185">Reference proteome</keyword>
<reference evidence="2 3" key="1">
    <citation type="submission" date="2013-11" db="EMBL/GenBank/DDBJ databases">
        <title>Draft genome of the bovine lungworm Dictyocaulus viviparus.</title>
        <authorList>
            <person name="Mitreva M."/>
        </authorList>
    </citation>
    <scope>NUCLEOTIDE SEQUENCE [LARGE SCALE GENOMIC DNA]</scope>
    <source>
        <strain evidence="2 3">HannoverDv2000</strain>
    </source>
</reference>
<dbReference type="AlphaFoldDB" id="A0A0D8Y944"/>
<dbReference type="OrthoDB" id="65789at2759"/>
<dbReference type="STRING" id="29172.A0A0D8Y944"/>
<evidence type="ECO:0000313" key="3">
    <source>
        <dbReference type="Proteomes" id="UP000053766"/>
    </source>
</evidence>
<gene>
    <name evidence="2" type="ORF">DICVIV_00551</name>
</gene>
<dbReference type="EMBL" id="KN716154">
    <property type="protein sequence ID" value="KJH53240.1"/>
    <property type="molecule type" value="Genomic_DNA"/>
</dbReference>
<evidence type="ECO:0000256" key="1">
    <source>
        <dbReference type="SAM" id="MobiDB-lite"/>
    </source>
</evidence>
<reference evidence="3" key="2">
    <citation type="journal article" date="2016" name="Sci. Rep.">
        <title>Dictyocaulus viviparus genome, variome and transcriptome elucidate lungworm biology and support future intervention.</title>
        <authorList>
            <person name="McNulty S.N."/>
            <person name="Strube C."/>
            <person name="Rosa B.A."/>
            <person name="Martin J.C."/>
            <person name="Tyagi R."/>
            <person name="Choi Y.J."/>
            <person name="Wang Q."/>
            <person name="Hallsworth Pepin K."/>
            <person name="Zhang X."/>
            <person name="Ozersky P."/>
            <person name="Wilson R.K."/>
            <person name="Sternberg P.W."/>
            <person name="Gasser R.B."/>
            <person name="Mitreva M."/>
        </authorList>
    </citation>
    <scope>NUCLEOTIDE SEQUENCE [LARGE SCALE GENOMIC DNA]</scope>
    <source>
        <strain evidence="3">HannoverDv2000</strain>
    </source>
</reference>
<evidence type="ECO:0008006" key="4">
    <source>
        <dbReference type="Google" id="ProtNLM"/>
    </source>
</evidence>
<proteinExistence type="predicted"/>
<dbReference type="SUPFAM" id="SSF50044">
    <property type="entry name" value="SH3-domain"/>
    <property type="match status" value="1"/>
</dbReference>
<dbReference type="InterPro" id="IPR050716">
    <property type="entry name" value="MAGUK"/>
</dbReference>
<dbReference type="Proteomes" id="UP000053766">
    <property type="component" value="Unassembled WGS sequence"/>
</dbReference>
<dbReference type="InterPro" id="IPR036028">
    <property type="entry name" value="SH3-like_dom_sf"/>
</dbReference>
<evidence type="ECO:0000313" key="2">
    <source>
        <dbReference type="EMBL" id="KJH53240.1"/>
    </source>
</evidence>
<sequence length="254" mass="28571">MNDTDELTVLRNNADNLGRCLHALLERIENLENKPRSRTSDETTTISDEERSRKSEQVDIYNSMSTESTIGLQKHTTVPERLFSTKAYHTLPLDLTLSISTISNGRILSPGYQARAVHIDAKQLNQIEVETISSQLVVVRVNASATHDIHPGDTITHVNGKPVVNEEAISNLTGRITLTLVPSAIHNAPSVFYRVNADYCSDLDDSQICRWLSIDVKKGDVVQVMSHDKKWYQVIFTYLDTADYKSLKYGHMDN</sequence>
<protein>
    <recommendedName>
        <fullName evidence="4">PDZ domain-containing protein</fullName>
    </recommendedName>
</protein>
<feature type="compositionally biased region" description="Basic and acidic residues" evidence="1">
    <location>
        <begin position="48"/>
        <end position="57"/>
    </location>
</feature>
<feature type="region of interest" description="Disordered" evidence="1">
    <location>
        <begin position="34"/>
        <end position="57"/>
    </location>
</feature>